<feature type="region of interest" description="Disordered" evidence="1">
    <location>
        <begin position="1"/>
        <end position="25"/>
    </location>
</feature>
<dbReference type="EMBL" id="AP035884">
    <property type="protein sequence ID" value="BFP53994.1"/>
    <property type="molecule type" value="Genomic_DNA"/>
</dbReference>
<feature type="region of interest" description="Disordered" evidence="1">
    <location>
        <begin position="290"/>
        <end position="375"/>
    </location>
</feature>
<reference evidence="2" key="1">
    <citation type="submission" date="2024-07" db="EMBL/GenBank/DDBJ databases">
        <title>Complete genome sequences of cellulolytic bacteria, Kitasatospora sp. CMC57 and Streptomyces sp. CMC78, isolated from Japanese agricultural soil.</title>
        <authorList>
            <person name="Hashimoto T."/>
            <person name="Ito M."/>
            <person name="Iwamoto M."/>
            <person name="Fukahori D."/>
            <person name="Shoda T."/>
            <person name="Sakoda M."/>
            <person name="Morohoshi T."/>
            <person name="Mitsuboshi M."/>
            <person name="Nishizawa T."/>
        </authorList>
    </citation>
    <scope>NUCLEOTIDE SEQUENCE</scope>
    <source>
        <strain evidence="2">CMC78</strain>
    </source>
</reference>
<dbReference type="KEGG" id="stcm:SCMC78_38010"/>
<evidence type="ECO:0008006" key="3">
    <source>
        <dbReference type="Google" id="ProtNLM"/>
    </source>
</evidence>
<name>A0AB33KKL4_9ACTN</name>
<gene>
    <name evidence="2" type="ORF">SCMC78_38010</name>
</gene>
<accession>A0AB33KKL4</accession>
<dbReference type="AlphaFoldDB" id="A0AB33KKL4"/>
<dbReference type="RefSeq" id="WP_408053980.1">
    <property type="nucleotide sequence ID" value="NZ_AP035884.1"/>
</dbReference>
<feature type="compositionally biased region" description="Basic and acidic residues" evidence="1">
    <location>
        <begin position="298"/>
        <end position="309"/>
    </location>
</feature>
<feature type="compositionally biased region" description="Basic and acidic residues" evidence="1">
    <location>
        <begin position="319"/>
        <end position="350"/>
    </location>
</feature>
<evidence type="ECO:0000313" key="2">
    <source>
        <dbReference type="EMBL" id="BFP53994.1"/>
    </source>
</evidence>
<sequence length="375" mass="41978">MAEENGVAGNGVAEDDAPAASRPAGPFLREYKPTGAFRQGGARTTSVLFYRRGYSVAGVSGVEHYDKPPLARPHTICEIAAGTYVTTLRMELPAAGGATFFKAEVDIHWTVEDPHLVAVEVVTDIAQRLTAPTLERLRDISAQYPVHQAEQANTAITRTCVSGRWNDLGSDLGLRVRLYVRLRVDDRTIGHTEAVREEASGAELNMIRQQRYLTMLRGGELEQLSHMLAADPEAANSFLEKIRQEGRQDEKDRVDRLFDMVASGQIPSSEMDAQALAYLNRERLSIQGPVGNRLARRTPQELEPARDEPFTPDWVSDEPPVRRPRPDRDRSRDQDRRRDQDRDRSRDRDSGPAPEPPAPRPRPRDDGWGWAEDDG</sequence>
<protein>
    <recommendedName>
        <fullName evidence="3">PE-PGRS family protein</fullName>
    </recommendedName>
</protein>
<organism evidence="2">
    <name type="scientific">Streptomyces sp. CMC78</name>
    <dbReference type="NCBI Taxonomy" id="3231512"/>
    <lineage>
        <taxon>Bacteria</taxon>
        <taxon>Bacillati</taxon>
        <taxon>Actinomycetota</taxon>
        <taxon>Actinomycetes</taxon>
        <taxon>Kitasatosporales</taxon>
        <taxon>Streptomycetaceae</taxon>
        <taxon>Streptomyces</taxon>
    </lineage>
</organism>
<evidence type="ECO:0000256" key="1">
    <source>
        <dbReference type="SAM" id="MobiDB-lite"/>
    </source>
</evidence>
<proteinExistence type="predicted"/>